<gene>
    <name evidence="1" type="ORF">MW7_006170</name>
</gene>
<proteinExistence type="predicted"/>
<reference evidence="1" key="1">
    <citation type="submission" date="2019-05" db="EMBL/GenBank/DDBJ databases">
        <title>Revised genome assembly of Burkholderiaceae (previously Ralstonia) sp. PBA.</title>
        <authorList>
            <person name="Gan H.M."/>
        </authorList>
    </citation>
    <scope>NUCLEOTIDE SEQUENCE</scope>
    <source>
        <strain evidence="1">PBA</strain>
    </source>
</reference>
<name>A0ACD3SQ04_9BURK</name>
<organism evidence="1 2">
    <name type="scientific">Imbroritus primus</name>
    <dbReference type="NCBI Taxonomy" id="3058603"/>
    <lineage>
        <taxon>Bacteria</taxon>
        <taxon>Pseudomonadati</taxon>
        <taxon>Pseudomonadota</taxon>
        <taxon>Betaproteobacteria</taxon>
        <taxon>Burkholderiales</taxon>
        <taxon>Burkholderiaceae</taxon>
        <taxon>Imbroritus</taxon>
    </lineage>
</organism>
<keyword evidence="2" id="KW-1185">Reference proteome</keyword>
<evidence type="ECO:0000313" key="2">
    <source>
        <dbReference type="Proteomes" id="UP000004277"/>
    </source>
</evidence>
<evidence type="ECO:0000313" key="1">
    <source>
        <dbReference type="EMBL" id="TMS58331.1"/>
    </source>
</evidence>
<comment type="caution">
    <text evidence="1">The sequence shown here is derived from an EMBL/GenBank/DDBJ whole genome shotgun (WGS) entry which is preliminary data.</text>
</comment>
<dbReference type="Proteomes" id="UP000004277">
    <property type="component" value="Unassembled WGS sequence"/>
</dbReference>
<sequence>MAAHSLHTARSIPRSIPQSIRHAVRSHQVAAVCRTLVLVLCVSGFGTLHAQERPQEPTRLERGEAAKWLARIQKAAKRENYVGTLTFQRGSTIHSSRIQHFSDGLNNEYERLEMLDGKQREVLRQNSQVHTLIHEAHVVVVEQQEGKDRFPALLATTKGDVLEQYDMRHFGRERVAGKECEVFALDPRDSQRFAYRIWADKDSGLLIRAQTLGDAETVLEQIAFSQVDIGVPSGKQRIIGAIKGLSGWRKYDIHYQPANLADQGWQVSAPVRGFQKIREVRRPLNTDNEKAFEVHQVVFSDGLAGLSVFIEPVDQQRMRKEGIAAQGPTHIQVRRVADHWITVVGEVPASTVRQFAAAVSYRPAGKP</sequence>
<dbReference type="EMBL" id="AKCV02000015">
    <property type="protein sequence ID" value="TMS58331.1"/>
    <property type="molecule type" value="Genomic_DNA"/>
</dbReference>
<accession>A0ACD3SQ04</accession>
<protein>
    <submittedName>
        <fullName evidence="1">Sugar dehydratase</fullName>
    </submittedName>
</protein>